<gene>
    <name evidence="1" type="ORF">ep3_0012</name>
</gene>
<reference evidence="1 2" key="2">
    <citation type="journal article" date="2015" name="Virus Genes">
        <title>Genome sequencing and analysis of an Escherichia coli phage vB_EcoM-ep3 with a novel lysin, Lysep3.</title>
        <authorList>
            <person name="Lv M."/>
            <person name="Wang S."/>
            <person name="Yan G."/>
            <person name="Sun C."/>
            <person name="Feng X."/>
            <person name="Gu J."/>
            <person name="Han W."/>
            <person name="Lei L."/>
        </authorList>
    </citation>
    <scope>NUCLEOTIDE SEQUENCE [LARGE SCALE GENOMIC DNA]</scope>
</reference>
<dbReference type="RefSeq" id="YP_009100007.1">
    <property type="nucleotide sequence ID" value="NC_025430.1"/>
</dbReference>
<dbReference type="GeneID" id="22112949"/>
<evidence type="ECO:0000313" key="2">
    <source>
        <dbReference type="Proteomes" id="UP000029362"/>
    </source>
</evidence>
<keyword evidence="2" id="KW-1185">Reference proteome</keyword>
<evidence type="ECO:0000313" key="1">
    <source>
        <dbReference type="EMBL" id="AIM50542.1"/>
    </source>
</evidence>
<proteinExistence type="predicted"/>
<accession>A0A088FRR8</accession>
<protein>
    <submittedName>
        <fullName evidence="1">Uncharacterized protein</fullName>
    </submittedName>
</protein>
<sequence>MNIFKVAMQRLVDAWKLSAREISLGFQMALVRAGWRPKVRSMQVVLDYPKPGPRRSRFTGIAAMRREARRKRNRRHAA</sequence>
<dbReference type="Proteomes" id="UP000029362">
    <property type="component" value="Segment"/>
</dbReference>
<name>A0A088FRR8_9CAUD</name>
<dbReference type="EMBL" id="KM360178">
    <property type="protein sequence ID" value="AIM50542.1"/>
    <property type="molecule type" value="Genomic_DNA"/>
</dbReference>
<dbReference type="KEGG" id="vg:22112949"/>
<dbReference type="OrthoDB" id="24083at10239"/>
<reference evidence="2" key="1">
    <citation type="submission" date="2014-12" db="EMBL/GenBank/DDBJ databases">
        <authorList>
            <person name="Lv M."/>
            <person name="Lei L."/>
        </authorList>
    </citation>
    <scope>NUCLEOTIDE SEQUENCE [LARGE SCALE GENOMIC DNA]</scope>
</reference>
<organism evidence="1 2">
    <name type="scientific">Escherichia phage vB_EcoM-ep3</name>
    <dbReference type="NCBI Taxonomy" id="1541883"/>
    <lineage>
        <taxon>Viruses</taxon>
        <taxon>Duplodnaviria</taxon>
        <taxon>Heunggongvirae</taxon>
        <taxon>Uroviricota</taxon>
        <taxon>Caudoviricetes</taxon>
        <taxon>Iiscvirinae</taxon>
        <taxon>Jilinvirus</taxon>
        <taxon>Jilinvirus ep3</taxon>
    </lineage>
</organism>